<organism evidence="2 3">
    <name type="scientific">Massilia jejuensis</name>
    <dbReference type="NCBI Taxonomy" id="648894"/>
    <lineage>
        <taxon>Bacteria</taxon>
        <taxon>Pseudomonadati</taxon>
        <taxon>Pseudomonadota</taxon>
        <taxon>Betaproteobacteria</taxon>
        <taxon>Burkholderiales</taxon>
        <taxon>Oxalobacteraceae</taxon>
        <taxon>Telluria group</taxon>
        <taxon>Massilia</taxon>
    </lineage>
</organism>
<dbReference type="EMBL" id="JBHSMS010000073">
    <property type="protein sequence ID" value="MFC5513552.1"/>
    <property type="molecule type" value="Genomic_DNA"/>
</dbReference>
<accession>A0ABW0PP88</accession>
<gene>
    <name evidence="2" type="ORF">ACFPOU_20850</name>
</gene>
<reference evidence="3" key="1">
    <citation type="journal article" date="2019" name="Int. J. Syst. Evol. Microbiol.">
        <title>The Global Catalogue of Microorganisms (GCM) 10K type strain sequencing project: providing services to taxonomists for standard genome sequencing and annotation.</title>
        <authorList>
            <consortium name="The Broad Institute Genomics Platform"/>
            <consortium name="The Broad Institute Genome Sequencing Center for Infectious Disease"/>
            <person name="Wu L."/>
            <person name="Ma J."/>
        </authorList>
    </citation>
    <scope>NUCLEOTIDE SEQUENCE [LARGE SCALE GENOMIC DNA]</scope>
    <source>
        <strain evidence="3">CCUG 38813</strain>
    </source>
</reference>
<dbReference type="Proteomes" id="UP001596031">
    <property type="component" value="Unassembled WGS sequence"/>
</dbReference>
<keyword evidence="3" id="KW-1185">Reference proteome</keyword>
<comment type="caution">
    <text evidence="2">The sequence shown here is derived from an EMBL/GenBank/DDBJ whole genome shotgun (WGS) entry which is preliminary data.</text>
</comment>
<evidence type="ECO:0000256" key="1">
    <source>
        <dbReference type="SAM" id="SignalP"/>
    </source>
</evidence>
<evidence type="ECO:0000313" key="2">
    <source>
        <dbReference type="EMBL" id="MFC5513552.1"/>
    </source>
</evidence>
<feature type="chain" id="PRO_5046360365" evidence="1">
    <location>
        <begin position="19"/>
        <end position="289"/>
    </location>
</feature>
<feature type="signal peptide" evidence="1">
    <location>
        <begin position="1"/>
        <end position="18"/>
    </location>
</feature>
<evidence type="ECO:0000313" key="3">
    <source>
        <dbReference type="Proteomes" id="UP001596031"/>
    </source>
</evidence>
<sequence length="289" mass="30360">MRAFALLVAGILPSVAFCAPAHFDVGDAHIIVIRPVDSWDPNKTTASYSLDSLRSKNFGFQYIDASGAKIVPSSGGMFREKRATPLSDEVFKIMAGNGFGNKGSHVYFVSGPIKLQPGQMADFTRAQNQLYRASVHQQGDPASMGSRVAAKQAAGVLATAALAGFGVHKLGDAVNLSQYSTLYSDISKLTGGAGAALLPVPLPDFDFSGFAEIEVRRVTDNAGHIGEIVIAYRKPKTEASEQAALAQAIAAAGGVGTTPPEVETARAADYAQRLSIWAECQATPGCVQQ</sequence>
<dbReference type="RefSeq" id="WP_379725942.1">
    <property type="nucleotide sequence ID" value="NZ_JBHSMS010000073.1"/>
</dbReference>
<name>A0ABW0PP88_9BURK</name>
<proteinExistence type="predicted"/>
<keyword evidence="1" id="KW-0732">Signal</keyword>
<protein>
    <submittedName>
        <fullName evidence="2">Uncharacterized protein</fullName>
    </submittedName>
</protein>